<dbReference type="PANTHER" id="PTHR35807:SF1">
    <property type="entry name" value="TRANSCRIPTIONAL REGULATOR REDD"/>
    <property type="match status" value="1"/>
</dbReference>
<dbReference type="CDD" id="cd15831">
    <property type="entry name" value="BTAD"/>
    <property type="match status" value="1"/>
</dbReference>
<dbReference type="GO" id="GO:0000160">
    <property type="term" value="P:phosphorelay signal transduction system"/>
    <property type="evidence" value="ECO:0007669"/>
    <property type="project" value="UniProtKB-KW"/>
</dbReference>
<accession>A0A5B9BP90</accession>
<evidence type="ECO:0000256" key="1">
    <source>
        <dbReference type="ARBA" id="ARBA00005820"/>
    </source>
</evidence>
<dbReference type="InterPro" id="IPR011990">
    <property type="entry name" value="TPR-like_helical_dom_sf"/>
</dbReference>
<dbReference type="Gene3D" id="1.25.40.10">
    <property type="entry name" value="Tetratricopeptide repeat domain"/>
    <property type="match status" value="1"/>
</dbReference>
<evidence type="ECO:0000256" key="5">
    <source>
        <dbReference type="ARBA" id="ARBA00023163"/>
    </source>
</evidence>
<name>A0A5B9BP90_9ACTN</name>
<dbReference type="GO" id="GO:0006355">
    <property type="term" value="P:regulation of DNA-templated transcription"/>
    <property type="evidence" value="ECO:0007669"/>
    <property type="project" value="InterPro"/>
</dbReference>
<comment type="similarity">
    <text evidence="1">Belongs to the AfsR/DnrI/RedD regulatory family.</text>
</comment>
<evidence type="ECO:0000256" key="3">
    <source>
        <dbReference type="ARBA" id="ARBA00023015"/>
    </source>
</evidence>
<keyword evidence="4 6" id="KW-0238">DNA-binding</keyword>
<dbReference type="GO" id="GO:0003677">
    <property type="term" value="F:DNA binding"/>
    <property type="evidence" value="ECO:0007669"/>
    <property type="project" value="UniProtKB-UniRule"/>
</dbReference>
<dbReference type="InterPro" id="IPR016032">
    <property type="entry name" value="Sig_transdc_resp-reg_C-effctor"/>
</dbReference>
<evidence type="ECO:0000256" key="6">
    <source>
        <dbReference type="PROSITE-ProRule" id="PRU01091"/>
    </source>
</evidence>
<proteinExistence type="inferred from homology"/>
<dbReference type="InterPro" id="IPR036388">
    <property type="entry name" value="WH-like_DNA-bd_sf"/>
</dbReference>
<dbReference type="InterPro" id="IPR005158">
    <property type="entry name" value="BTAD"/>
</dbReference>
<evidence type="ECO:0000256" key="2">
    <source>
        <dbReference type="ARBA" id="ARBA00023012"/>
    </source>
</evidence>
<evidence type="ECO:0000256" key="4">
    <source>
        <dbReference type="ARBA" id="ARBA00023125"/>
    </source>
</evidence>
<feature type="DNA-binding region" description="OmpR/PhoB-type" evidence="6">
    <location>
        <begin position="1"/>
        <end position="98"/>
    </location>
</feature>
<keyword evidence="3" id="KW-0805">Transcription regulation</keyword>
<reference evidence="8" key="1">
    <citation type="submission" date="2019-01" db="EMBL/GenBank/DDBJ databases">
        <title>Discovery of the Streptoketides by Direct Cloning and Rapid Heterologous Expression of a Cryptic PKS II Gene Cluster from Streptomyces sp. Tue6314.</title>
        <authorList>
            <person name="Qian Z."/>
            <person name="D'Agostino P.M."/>
            <person name="Bruhn T."/>
            <person name="Haslbeck M."/>
            <person name="Gulder T.A.M."/>
        </authorList>
    </citation>
    <scope>NUCLEOTIDE SEQUENCE</scope>
    <source>
        <strain evidence="8">Tue6314</strain>
    </source>
</reference>
<dbReference type="PROSITE" id="PS51755">
    <property type="entry name" value="OMPR_PHOB"/>
    <property type="match status" value="1"/>
</dbReference>
<evidence type="ECO:0000313" key="8">
    <source>
        <dbReference type="EMBL" id="QED90615.1"/>
    </source>
</evidence>
<dbReference type="SUPFAM" id="SSF48452">
    <property type="entry name" value="TPR-like"/>
    <property type="match status" value="1"/>
</dbReference>
<keyword evidence="2" id="KW-0902">Two-component regulatory system</keyword>
<dbReference type="EMBL" id="MK424349">
    <property type="protein sequence ID" value="QED90615.1"/>
    <property type="molecule type" value="Genomic_DNA"/>
</dbReference>
<dbReference type="InterPro" id="IPR051677">
    <property type="entry name" value="AfsR-DnrI-RedD_regulator"/>
</dbReference>
<dbReference type="Pfam" id="PF03704">
    <property type="entry name" value="BTAD"/>
    <property type="match status" value="1"/>
</dbReference>
<dbReference type="PANTHER" id="PTHR35807">
    <property type="entry name" value="TRANSCRIPTIONAL REGULATOR REDD-RELATED"/>
    <property type="match status" value="1"/>
</dbReference>
<evidence type="ECO:0000259" key="7">
    <source>
        <dbReference type="PROSITE" id="PS51755"/>
    </source>
</evidence>
<sequence>MMDISVVILGILDLRFGDMVCVPSAPKPKKVLALLLIYRNQIVPVSALVEELWGNRPPASARTTLQTYILTLRKLLQAAAPSAGELLVTAGPGYMLRIPDDAVDLHRFGRLAKEGREAISRGDDETGVVLLSQALDLYRGQVLADVDTGQRVTAHVTRLEELRLTTLGLCIDAEMRLGRHQELLDGLAALTAHHRFHENLHAQYMRALWRSGRRSCALDVYQRLRRALAEELGMEPAWFLQQLQRAILSSASPQPQMLAGGMPYETAG</sequence>
<dbReference type="InterPro" id="IPR001867">
    <property type="entry name" value="OmpR/PhoB-type_DNA-bd"/>
</dbReference>
<keyword evidence="5" id="KW-0804">Transcription</keyword>
<organism evidence="8">
    <name type="scientific">Streptomyces sp. Tue6314</name>
    <dbReference type="NCBI Taxonomy" id="2602572"/>
    <lineage>
        <taxon>Bacteria</taxon>
        <taxon>Bacillati</taxon>
        <taxon>Actinomycetota</taxon>
        <taxon>Actinomycetes</taxon>
        <taxon>Kitasatosporales</taxon>
        <taxon>Streptomycetaceae</taxon>
        <taxon>Streptomyces</taxon>
    </lineage>
</organism>
<feature type="domain" description="OmpR/PhoB-type" evidence="7">
    <location>
        <begin position="1"/>
        <end position="98"/>
    </location>
</feature>
<dbReference type="AlphaFoldDB" id="A0A5B9BP90"/>
<dbReference type="Pfam" id="PF00486">
    <property type="entry name" value="Trans_reg_C"/>
    <property type="match status" value="1"/>
</dbReference>
<dbReference type="SMART" id="SM01043">
    <property type="entry name" value="BTAD"/>
    <property type="match status" value="1"/>
</dbReference>
<dbReference type="SMART" id="SM00862">
    <property type="entry name" value="Trans_reg_C"/>
    <property type="match status" value="1"/>
</dbReference>
<protein>
    <submittedName>
        <fullName evidence="8">SARP family transcriptional regulator</fullName>
    </submittedName>
</protein>
<dbReference type="Gene3D" id="1.10.10.10">
    <property type="entry name" value="Winged helix-like DNA-binding domain superfamily/Winged helix DNA-binding domain"/>
    <property type="match status" value="1"/>
</dbReference>
<dbReference type="SUPFAM" id="SSF46894">
    <property type="entry name" value="C-terminal effector domain of the bipartite response regulators"/>
    <property type="match status" value="1"/>
</dbReference>